<dbReference type="Proteomes" id="UP000652681">
    <property type="component" value="Unassembled WGS sequence"/>
</dbReference>
<evidence type="ECO:0000313" key="1">
    <source>
        <dbReference type="EMBL" id="MBC9811108.1"/>
    </source>
</evidence>
<proteinExistence type="predicted"/>
<dbReference type="AlphaFoldDB" id="A0A8J6TYJ9"/>
<protein>
    <submittedName>
        <fullName evidence="1">Uncharacterized protein</fullName>
    </submittedName>
</protein>
<dbReference type="EMBL" id="JACVEL010000001">
    <property type="protein sequence ID" value="MBC9811108.1"/>
    <property type="molecule type" value="Genomic_DNA"/>
</dbReference>
<name>A0A8J6TYJ9_9FLAO</name>
<reference evidence="1" key="1">
    <citation type="submission" date="2020-09" db="EMBL/GenBank/DDBJ databases">
        <title>Taishania pollutisoli gen. nov., sp. nov., Isolated from Tetrabromobisphenol A-Contaminated Soil.</title>
        <authorList>
            <person name="Chen Q."/>
        </authorList>
    </citation>
    <scope>NUCLEOTIDE SEQUENCE</scope>
    <source>
        <strain evidence="1">CZZ-1</strain>
    </source>
</reference>
<dbReference type="InterPro" id="IPR027405">
    <property type="entry name" value="YidB-like"/>
</dbReference>
<gene>
    <name evidence="1" type="ORF">H9Y05_01355</name>
</gene>
<evidence type="ECO:0000313" key="2">
    <source>
        <dbReference type="Proteomes" id="UP000652681"/>
    </source>
</evidence>
<dbReference type="SUPFAM" id="SSF140804">
    <property type="entry name" value="YidB-like"/>
    <property type="match status" value="1"/>
</dbReference>
<organism evidence="1 2">
    <name type="scientific">Taishania pollutisoli</name>
    <dbReference type="NCBI Taxonomy" id="2766479"/>
    <lineage>
        <taxon>Bacteria</taxon>
        <taxon>Pseudomonadati</taxon>
        <taxon>Bacteroidota</taxon>
        <taxon>Flavobacteriia</taxon>
        <taxon>Flavobacteriales</taxon>
        <taxon>Crocinitomicaceae</taxon>
        <taxon>Taishania</taxon>
    </lineage>
</organism>
<dbReference type="RefSeq" id="WP_216713292.1">
    <property type="nucleotide sequence ID" value="NZ_JACVEL010000001.1"/>
</dbReference>
<sequence>MDIQSLLKNETVKSTLTKIGISEDKQPQVVDQAYELIRSKAFSDPKALSSLLSSKPNTVADNQLQSALQSDFVKQLISKVGLSDDMAKKVADSLPELLKHVDLNMITDLLGSFTQSSGNSKQSKSGGVAGLFGFIGQFFKK</sequence>
<keyword evidence="2" id="KW-1185">Reference proteome</keyword>
<comment type="caution">
    <text evidence="1">The sequence shown here is derived from an EMBL/GenBank/DDBJ whole genome shotgun (WGS) entry which is preliminary data.</text>
</comment>
<accession>A0A8J6TYJ9</accession>